<evidence type="ECO:0000313" key="2">
    <source>
        <dbReference type="EMBL" id="GEL25568.1"/>
    </source>
</evidence>
<keyword evidence="1" id="KW-0472">Membrane</keyword>
<evidence type="ECO:0000256" key="1">
    <source>
        <dbReference type="SAM" id="Phobius"/>
    </source>
</evidence>
<name>A0A511DR83_9PSEU</name>
<dbReference type="RefSeq" id="WP_147112008.1">
    <property type="nucleotide sequence ID" value="NZ_BJVJ01000057.1"/>
</dbReference>
<organism evidence="2 3">
    <name type="scientific">Pseudonocardia sulfidoxydans NBRC 16205</name>
    <dbReference type="NCBI Taxonomy" id="1223511"/>
    <lineage>
        <taxon>Bacteria</taxon>
        <taxon>Bacillati</taxon>
        <taxon>Actinomycetota</taxon>
        <taxon>Actinomycetes</taxon>
        <taxon>Pseudonocardiales</taxon>
        <taxon>Pseudonocardiaceae</taxon>
        <taxon>Pseudonocardia</taxon>
    </lineage>
</organism>
<evidence type="ECO:0000313" key="3">
    <source>
        <dbReference type="Proteomes" id="UP000321685"/>
    </source>
</evidence>
<keyword evidence="3" id="KW-1185">Reference proteome</keyword>
<dbReference type="AlphaFoldDB" id="A0A511DR83"/>
<dbReference type="Proteomes" id="UP000321685">
    <property type="component" value="Unassembled WGS sequence"/>
</dbReference>
<keyword evidence="1" id="KW-1133">Transmembrane helix</keyword>
<accession>A0A511DR83</accession>
<gene>
    <name evidence="2" type="ORF">PSU4_45220</name>
</gene>
<comment type="caution">
    <text evidence="2">The sequence shown here is derived from an EMBL/GenBank/DDBJ whole genome shotgun (WGS) entry which is preliminary data.</text>
</comment>
<reference evidence="2 3" key="1">
    <citation type="submission" date="2019-07" db="EMBL/GenBank/DDBJ databases">
        <title>Whole genome shotgun sequence of Pseudonocardia sulfidoxydans NBRC 16205.</title>
        <authorList>
            <person name="Hosoyama A."/>
            <person name="Uohara A."/>
            <person name="Ohji S."/>
            <person name="Ichikawa N."/>
        </authorList>
    </citation>
    <scope>NUCLEOTIDE SEQUENCE [LARGE SCALE GENOMIC DNA]</scope>
    <source>
        <strain evidence="2 3">NBRC 16205</strain>
    </source>
</reference>
<proteinExistence type="predicted"/>
<sequence>MNDVTVPLRAANPRRNPAFAIAVTWALAALVTLAVAAETRIGPVIVKFTPKHGIHLGDLAVFFGCTAIALVVTAALLSRR</sequence>
<protein>
    <submittedName>
        <fullName evidence="2">Uncharacterized protein</fullName>
    </submittedName>
</protein>
<keyword evidence="1" id="KW-0812">Transmembrane</keyword>
<feature type="transmembrane region" description="Helical" evidence="1">
    <location>
        <begin position="60"/>
        <end position="77"/>
    </location>
</feature>
<dbReference type="EMBL" id="BJVJ01000057">
    <property type="protein sequence ID" value="GEL25568.1"/>
    <property type="molecule type" value="Genomic_DNA"/>
</dbReference>